<feature type="domain" description="YqgU-like 6-bladed beta-propeller" evidence="1">
    <location>
        <begin position="97"/>
        <end position="360"/>
    </location>
</feature>
<reference evidence="2 3" key="1">
    <citation type="submission" date="2021-03" db="EMBL/GenBank/DDBJ databases">
        <title>Genomic Encyclopedia of Type Strains, Phase IV (KMG-IV): sequencing the most valuable type-strain genomes for metagenomic binning, comparative biology and taxonomic classification.</title>
        <authorList>
            <person name="Goeker M."/>
        </authorList>
    </citation>
    <scope>NUCLEOTIDE SEQUENCE [LARGE SCALE GENOMIC DNA]</scope>
    <source>
        <strain evidence="2 3">DSM 26675</strain>
    </source>
</reference>
<evidence type="ECO:0000259" key="1">
    <source>
        <dbReference type="Pfam" id="PF21101"/>
    </source>
</evidence>
<evidence type="ECO:0000313" key="3">
    <source>
        <dbReference type="Proteomes" id="UP001519293"/>
    </source>
</evidence>
<dbReference type="SUPFAM" id="SSF69304">
    <property type="entry name" value="Tricorn protease N-terminal domain"/>
    <property type="match status" value="1"/>
</dbReference>
<keyword evidence="3" id="KW-1185">Reference proteome</keyword>
<organism evidence="2 3">
    <name type="scientific">Cytobacillus eiseniae</name>
    <dbReference type="NCBI Taxonomy" id="762947"/>
    <lineage>
        <taxon>Bacteria</taxon>
        <taxon>Bacillati</taxon>
        <taxon>Bacillota</taxon>
        <taxon>Bacilli</taxon>
        <taxon>Bacillales</taxon>
        <taxon>Bacillaceae</taxon>
        <taxon>Cytobacillus</taxon>
    </lineage>
</organism>
<proteinExistence type="predicted"/>
<protein>
    <recommendedName>
        <fullName evidence="1">YqgU-like 6-bladed beta-propeller domain-containing protein</fullName>
    </recommendedName>
</protein>
<evidence type="ECO:0000313" key="2">
    <source>
        <dbReference type="EMBL" id="MBP2240875.1"/>
    </source>
</evidence>
<dbReference type="RefSeq" id="WP_157087834.1">
    <property type="nucleotide sequence ID" value="NZ_JAGIKZ010000005.1"/>
</dbReference>
<dbReference type="EMBL" id="JAGIKZ010000005">
    <property type="protein sequence ID" value="MBP2240875.1"/>
    <property type="molecule type" value="Genomic_DNA"/>
</dbReference>
<name>A0ABS4RDA4_9BACI</name>
<comment type="caution">
    <text evidence="2">The sequence shown here is derived from an EMBL/GenBank/DDBJ whole genome shotgun (WGS) entry which is preliminary data.</text>
</comment>
<sequence length="380" mass="43358">MNVRIQGRAVLFLCSFLVGLFILTGCMSERELGRHSVLLHNKEIIKEAIPPSFTGQDLILPIQIEEGQFNSVSGWLNNDKIIYTTNVGLGSNIYTYNIFNGENQLIFESDAPVSSITVSPSGNQLLIHSVPTTYGGIITIIDDNGNEIMSERIEAFDFVIEWNPYDENILLLSLFSEDWDFSTQRLNLADKSMVSIELEEPFIQWKSADEVIYLDWDQQQPSLLAPLMKKPLTKGGEQVVFDEIYYMKAIKNYIMTITIPSDKINESVYTFLSNDFNEVASFTFPHLTRYSDWLIPYFDFTENHQIFTLAPLYYSEFDTYGEGFQLLSLNIDKGEETVILDDLGNEPISCSPNGANCLYGFYLEKLININTKEMTEIVKE</sequence>
<dbReference type="Pfam" id="PF21101">
    <property type="entry name" value="YqgU"/>
    <property type="match status" value="1"/>
</dbReference>
<gene>
    <name evidence="2" type="ORF">J2Z40_001434</name>
</gene>
<dbReference type="InterPro" id="IPR048421">
    <property type="entry name" value="YqgU_beta-prop"/>
</dbReference>
<dbReference type="PROSITE" id="PS51257">
    <property type="entry name" value="PROKAR_LIPOPROTEIN"/>
    <property type="match status" value="1"/>
</dbReference>
<dbReference type="Proteomes" id="UP001519293">
    <property type="component" value="Unassembled WGS sequence"/>
</dbReference>
<accession>A0ABS4RDA4</accession>